<dbReference type="RefSeq" id="WP_184042920.1">
    <property type="nucleotide sequence ID" value="NZ_JACIGK010000005.1"/>
</dbReference>
<keyword evidence="1" id="KW-0812">Transmembrane</keyword>
<sequence>MTADPAPVPSSQGLEDRIVQRTIVWTYGFYAFGALYVVGPVLGWLLFGLFLARLYLTHDPVPKARMAALPIAVWLWVIGMITMEVALIGGHLSFDLGMGKLIKSSIGWAKGWALIAIFILVGVVSDIRPSTIHRAMCVVGLHTLLLTPVLVAAWVVRLPEVLYVSPLKAVGGPGPEFFAVQLYLIDPSNGSPRWQFFTPWAPAAGFMSSIMLVCALAEKTPSWKAAGLAGAVIIAVLSKSRMALLALMLIPLATWGLSRLLNPAILALGALASTLGGLIATTLLIIAEDAVNEFRGARADSTRVREALARIAWQRWRSEAPIWGHGVVERGPHLVEYMPIGSHHSWYGLLFVKGIVGFLALLIPLVWTLGHLIVVAQRTPEARPGLSVALMMVFYSFGENLEILAYLIWPGLILVGAGLRPARRWRSARVPGVQAEHA</sequence>
<proteinExistence type="predicted"/>
<name>A0A7W6W8R4_9PROT</name>
<dbReference type="EMBL" id="JACIGK010000005">
    <property type="protein sequence ID" value="MBB4265295.1"/>
    <property type="molecule type" value="Genomic_DNA"/>
</dbReference>
<keyword evidence="1" id="KW-1133">Transmembrane helix</keyword>
<gene>
    <name evidence="2" type="ORF">GGD89_000913</name>
</gene>
<evidence type="ECO:0000313" key="3">
    <source>
        <dbReference type="Proteomes" id="UP000554286"/>
    </source>
</evidence>
<feature type="transmembrane region" description="Helical" evidence="1">
    <location>
        <begin position="228"/>
        <end position="252"/>
    </location>
</feature>
<comment type="caution">
    <text evidence="2">The sequence shown here is derived from an EMBL/GenBank/DDBJ whole genome shotgun (WGS) entry which is preliminary data.</text>
</comment>
<feature type="transmembrane region" description="Helical" evidence="1">
    <location>
        <begin position="264"/>
        <end position="286"/>
    </location>
</feature>
<reference evidence="2 3" key="1">
    <citation type="submission" date="2020-08" db="EMBL/GenBank/DDBJ databases">
        <title>Genome sequencing of Purple Non-Sulfur Bacteria from various extreme environments.</title>
        <authorList>
            <person name="Mayer M."/>
        </authorList>
    </citation>
    <scope>NUCLEOTIDE SEQUENCE [LARGE SCALE GENOMIC DNA]</scope>
    <source>
        <strain evidence="2 3">JA131</strain>
    </source>
</reference>
<feature type="transmembrane region" description="Helical" evidence="1">
    <location>
        <begin position="29"/>
        <end position="56"/>
    </location>
</feature>
<feature type="transmembrane region" description="Helical" evidence="1">
    <location>
        <begin position="197"/>
        <end position="216"/>
    </location>
</feature>
<feature type="transmembrane region" description="Helical" evidence="1">
    <location>
        <begin position="136"/>
        <end position="156"/>
    </location>
</feature>
<keyword evidence="1" id="KW-0472">Membrane</keyword>
<evidence type="ECO:0000256" key="1">
    <source>
        <dbReference type="SAM" id="Phobius"/>
    </source>
</evidence>
<evidence type="ECO:0008006" key="4">
    <source>
        <dbReference type="Google" id="ProtNLM"/>
    </source>
</evidence>
<feature type="transmembrane region" description="Helical" evidence="1">
    <location>
        <begin position="106"/>
        <end position="124"/>
    </location>
</feature>
<feature type="transmembrane region" description="Helical" evidence="1">
    <location>
        <begin position="403"/>
        <end position="419"/>
    </location>
</feature>
<organism evidence="2 3">
    <name type="scientific">Roseospira visakhapatnamensis</name>
    <dbReference type="NCBI Taxonomy" id="390880"/>
    <lineage>
        <taxon>Bacteria</taxon>
        <taxon>Pseudomonadati</taxon>
        <taxon>Pseudomonadota</taxon>
        <taxon>Alphaproteobacteria</taxon>
        <taxon>Rhodospirillales</taxon>
        <taxon>Rhodospirillaceae</taxon>
        <taxon>Roseospira</taxon>
    </lineage>
</organism>
<accession>A0A7W6W8R4</accession>
<dbReference type="Proteomes" id="UP000554286">
    <property type="component" value="Unassembled WGS sequence"/>
</dbReference>
<evidence type="ECO:0000313" key="2">
    <source>
        <dbReference type="EMBL" id="MBB4265295.1"/>
    </source>
</evidence>
<keyword evidence="3" id="KW-1185">Reference proteome</keyword>
<protein>
    <recommendedName>
        <fullName evidence="4">Capsular biosynthesis protein</fullName>
    </recommendedName>
</protein>
<feature type="transmembrane region" description="Helical" evidence="1">
    <location>
        <begin position="346"/>
        <end position="367"/>
    </location>
</feature>
<dbReference type="AlphaFoldDB" id="A0A7W6W8R4"/>
<feature type="transmembrane region" description="Helical" evidence="1">
    <location>
        <begin position="68"/>
        <end position="94"/>
    </location>
</feature>